<dbReference type="AlphaFoldDB" id="A0A5B8XYI5"/>
<evidence type="ECO:0000313" key="2">
    <source>
        <dbReference type="Proteomes" id="UP000321595"/>
    </source>
</evidence>
<keyword evidence="2" id="KW-1185">Reference proteome</keyword>
<reference evidence="1 2" key="1">
    <citation type="submission" date="2019-08" db="EMBL/GenBank/DDBJ databases">
        <authorList>
            <person name="Liang Q."/>
        </authorList>
    </citation>
    <scope>NUCLEOTIDE SEQUENCE [LARGE SCALE GENOMIC DNA]</scope>
    <source>
        <strain evidence="1 2">V1718</strain>
    </source>
</reference>
<dbReference type="OrthoDB" id="10018538at2"/>
<organism evidence="1 2">
    <name type="scientific">Microvenator marinus</name>
    <dbReference type="NCBI Taxonomy" id="2600177"/>
    <lineage>
        <taxon>Bacteria</taxon>
        <taxon>Deltaproteobacteria</taxon>
        <taxon>Bradymonadales</taxon>
        <taxon>Microvenatoraceae</taxon>
        <taxon>Microvenator</taxon>
    </lineage>
</organism>
<gene>
    <name evidence="1" type="ORF">FRD01_16080</name>
</gene>
<sequence length="397" mass="43811">MEEILESQKDAPVLEFGILEAEWAGELVVVIVVQAPRILVEPRLMNVGGREVEFVGRAVSGSVERGFAVVTYGDHMRWCRLDPSTKPPQFKVICPLNPEDPYAYIDLYLAGKGENLGSLSAELMVSPSGEPPKVYKPSKVEEVIRDHEFQEAMSWEAQFVDGLNAVRRSAGLHPVVLAREQSKTASGLLPAMRSDDVSLSNRAYLGLKAGWDLGDARIVSFGTSTSAIFGNDVQEHLSEHLNHGLSRMRALSPDTDVVALGVGQSEGSTMVTFAVYGVIEDETIQARANKVFEAINAQRKELGRRPLSLRLDAQVKALDLIKKFDVGELDEPDVMEGICDFDGADECNEYWVESLNYWSMDSDILDEDAKQVAIGVSGVPLPNTPHWTYILWIVTFD</sequence>
<accession>A0A5B8XYI5</accession>
<dbReference type="RefSeq" id="WP_146961407.1">
    <property type="nucleotide sequence ID" value="NZ_CP042467.1"/>
</dbReference>
<proteinExistence type="predicted"/>
<name>A0A5B8XYI5_9DELT</name>
<protein>
    <submittedName>
        <fullName evidence="1">Uncharacterized protein</fullName>
    </submittedName>
</protein>
<dbReference type="EMBL" id="CP042467">
    <property type="protein sequence ID" value="QED28726.1"/>
    <property type="molecule type" value="Genomic_DNA"/>
</dbReference>
<dbReference type="KEGG" id="bbae:FRD01_16080"/>
<dbReference type="Proteomes" id="UP000321595">
    <property type="component" value="Chromosome"/>
</dbReference>
<evidence type="ECO:0000313" key="1">
    <source>
        <dbReference type="EMBL" id="QED28726.1"/>
    </source>
</evidence>